<dbReference type="PATRIC" id="fig|284040.3.peg.7008"/>
<dbReference type="RefSeq" id="WP_031144491.1">
    <property type="nucleotide sequence ID" value="NZ_JYJH01000056.1"/>
</dbReference>
<sequence>MDWLVTLLRDAKADISPQGVDVVPGGGFEAMVERGETEHYASIAADRLTETIRATLAQDDVVLTA</sequence>
<keyword evidence="2" id="KW-1185">Reference proteome</keyword>
<evidence type="ECO:0000313" key="2">
    <source>
        <dbReference type="Proteomes" id="UP000034786"/>
    </source>
</evidence>
<dbReference type="Proteomes" id="UP000034786">
    <property type="component" value="Unassembled WGS sequence"/>
</dbReference>
<gene>
    <name evidence="1" type="ORF">UK15_37245</name>
</gene>
<evidence type="ECO:0000313" key="1">
    <source>
        <dbReference type="EMBL" id="KJK34178.1"/>
    </source>
</evidence>
<comment type="caution">
    <text evidence="1">The sequence shown here is derived from an EMBL/GenBank/DDBJ whole genome shotgun (WGS) entry which is preliminary data.</text>
</comment>
<protein>
    <submittedName>
        <fullName evidence="1">Uncharacterized protein</fullName>
    </submittedName>
</protein>
<dbReference type="EMBL" id="JYJH01000056">
    <property type="protein sequence ID" value="KJK34178.1"/>
    <property type="molecule type" value="Genomic_DNA"/>
</dbReference>
<name>A0A0M2GH02_9ACTN</name>
<organism evidence="1 2">
    <name type="scientific">Streptomyces variegatus</name>
    <dbReference type="NCBI Taxonomy" id="284040"/>
    <lineage>
        <taxon>Bacteria</taxon>
        <taxon>Bacillati</taxon>
        <taxon>Actinomycetota</taxon>
        <taxon>Actinomycetes</taxon>
        <taxon>Kitasatosporales</taxon>
        <taxon>Streptomycetaceae</taxon>
        <taxon>Streptomyces</taxon>
    </lineage>
</organism>
<proteinExistence type="predicted"/>
<dbReference type="AlphaFoldDB" id="A0A0M2GH02"/>
<accession>A0A0M2GH02</accession>
<reference evidence="2" key="1">
    <citation type="submission" date="2015-02" db="EMBL/GenBank/DDBJ databases">
        <authorList>
            <person name="Ju K.-S."/>
            <person name="Doroghazi J.R."/>
            <person name="Metcalf W."/>
        </authorList>
    </citation>
    <scope>NUCLEOTIDE SEQUENCE [LARGE SCALE GENOMIC DNA]</scope>
    <source>
        <strain evidence="2">NRRL B-16380</strain>
    </source>
</reference>